<accession>A0A381VJ98</accession>
<proteinExistence type="predicted"/>
<name>A0A381VJ98_9ZZZZ</name>
<dbReference type="EMBL" id="UINC01008985">
    <property type="protein sequence ID" value="SVA40370.1"/>
    <property type="molecule type" value="Genomic_DNA"/>
</dbReference>
<reference evidence="1" key="1">
    <citation type="submission" date="2018-05" db="EMBL/GenBank/DDBJ databases">
        <authorList>
            <person name="Lanie J.A."/>
            <person name="Ng W.-L."/>
            <person name="Kazmierczak K.M."/>
            <person name="Andrzejewski T.M."/>
            <person name="Davidsen T.M."/>
            <person name="Wayne K.J."/>
            <person name="Tettelin H."/>
            <person name="Glass J.I."/>
            <person name="Rusch D."/>
            <person name="Podicherti R."/>
            <person name="Tsui H.-C.T."/>
            <person name="Winkler M.E."/>
        </authorList>
    </citation>
    <scope>NUCLEOTIDE SEQUENCE</scope>
</reference>
<protein>
    <submittedName>
        <fullName evidence="1">Uncharacterized protein</fullName>
    </submittedName>
</protein>
<evidence type="ECO:0000313" key="1">
    <source>
        <dbReference type="EMBL" id="SVA40370.1"/>
    </source>
</evidence>
<gene>
    <name evidence="1" type="ORF">METZ01_LOCUS93224</name>
</gene>
<dbReference type="AlphaFoldDB" id="A0A381VJ98"/>
<organism evidence="1">
    <name type="scientific">marine metagenome</name>
    <dbReference type="NCBI Taxonomy" id="408172"/>
    <lineage>
        <taxon>unclassified sequences</taxon>
        <taxon>metagenomes</taxon>
        <taxon>ecological metagenomes</taxon>
    </lineage>
</organism>
<sequence>MNKFETRFELQLIVDNWFRKEKPLGPGKNGTFEKQTQMTKELKEIVKNIDFYRFDISILNNYDYNFRDRELLNEIFDQMKNGAIHYIWWTAHHQGQCSQSGHNHWNGIGVGEDSFNNKSLFDWLWKQKFHLIDSEGSAASRKKHRTIARSLLIDIFETYMIYFSEFKYNDGSSPNLTEQQKSDILNEIYEAFHIYLGEKNQKLFASGICICNSYSFCKNYKESN</sequence>